<dbReference type="Gene3D" id="1.20.80.10">
    <property type="match status" value="1"/>
</dbReference>
<evidence type="ECO:0000256" key="2">
    <source>
        <dbReference type="ARBA" id="ARBA00023140"/>
    </source>
</evidence>
<dbReference type="Pfam" id="PF00378">
    <property type="entry name" value="ECH_1"/>
    <property type="match status" value="1"/>
</dbReference>
<sequence length="1015" mass="114361">MTERSQMRARDGYIHNPVLLLLLTISSALRNRADGMDSCPPPPSRRISSLLCFRRVVFDEKWRPPRRVIMEINVQGACELLIGKIPNGNPGEIKFSLYLLAQLTYGIALIVQKRGDILCSKSSTKSKMNRKKRAKRSDLLILDSSFETIESEHLKFVLDYSAITLHEDIPLPEIDILFNDDFGPLTAAEALQMEALLKEDNEHIIESKSGSINGSKECILNTVPEVSDNNTNVGKATHVFEMMEVSDESEICKARQYDLGCDETLRESEIKHPTYLSVLELSEVHDSQMLAPKKKRRKHGTVIDEITMFNKMQLQAQIDSCSDVLHTRAELITQLSKHRMITVRDLFDAHPMTLREFSKIPMSNLDGWIAAPEYDKPPLQYEEAMQLEPMQAPPIRLVHHSLIGREMSNEPTSHESNQLQDVQRQTVTPVMEDIERGRRNTTSTAPFGSTHITDPSSLRSDEGLPVAYDGNRQFGEKMKVKVSVATIIERISKEDASQGCMDNEIFTLSAEKARVTDLFSNFSIESELCGTRLESSTENVLVDERYSEYEIRHEGSQNEISVQKISVMKDPFQLKFGELKNTIKAGDNSIPVYYKTQKADDLLRLITEFIDFYKISKLCFSELIRGRSAVFAAKAFTNLLGSLRRSGLSSDRFNGEEKRGFKSWEAEFQQAVEKRKQLSGGQDTPTKLKLYGLYKQATIGDTDSKRPLLPLLSQAKYDAWRQFKGKSKDEAQKMYIDLISKLSTMETEVSATVTRDGLKPVPGLDIFVQDKVLWIKLNRPSKYNALTLEMYDGITNALNYANEIDTTVTAFIGSGQYFCSGNDLSNFTKCSDPANTPRMISEVGQMLSSYVAAHINHKKALVALINGPAVGIAVTVLPLFDLVVTSSEATFSTPFTSLGQSPEGCSSYTFPLIMGHSKASEILIFGKKLTAQEAFERNLACRVVPSSCFREEAKTYIGKISQLPPESLFYNKELLRNIHREALLAQNEREVSLLMQRLQSADCMDAIQRFMIRKM</sequence>
<keyword evidence="5" id="KW-0732">Signal</keyword>
<dbReference type="InterPro" id="IPR051053">
    <property type="entry name" value="ECH/Chromodomain_protein"/>
</dbReference>
<dbReference type="PRINTS" id="PR00689">
    <property type="entry name" value="ACOABINDINGP"/>
</dbReference>
<feature type="domain" description="ACB" evidence="6">
    <location>
        <begin position="664"/>
        <end position="748"/>
    </location>
</feature>
<dbReference type="OrthoDB" id="409763at2759"/>
<dbReference type="InterPro" id="IPR000582">
    <property type="entry name" value="Acyl-CoA-binding_protein"/>
</dbReference>
<dbReference type="CDD" id="cd06558">
    <property type="entry name" value="crotonase-like"/>
    <property type="match status" value="1"/>
</dbReference>
<dbReference type="InterPro" id="IPR014748">
    <property type="entry name" value="Enoyl-CoA_hydra_C"/>
</dbReference>
<protein>
    <recommendedName>
        <fullName evidence="6">ACB domain-containing protein</fullName>
    </recommendedName>
</protein>
<dbReference type="Gene3D" id="1.10.12.10">
    <property type="entry name" value="Lyase 2-enoyl-coa Hydratase, Chain A, domain 2"/>
    <property type="match status" value="1"/>
</dbReference>
<dbReference type="GO" id="GO:0000062">
    <property type="term" value="F:fatty-acyl-CoA binding"/>
    <property type="evidence" value="ECO:0007669"/>
    <property type="project" value="InterPro"/>
</dbReference>
<evidence type="ECO:0000256" key="4">
    <source>
        <dbReference type="SAM" id="MobiDB-lite"/>
    </source>
</evidence>
<dbReference type="STRING" id="42156.A0A3P6SU37"/>
<keyword evidence="3" id="KW-0413">Isomerase</keyword>
<organism evidence="7 8">
    <name type="scientific">Litomosoides sigmodontis</name>
    <name type="common">Filarial nematode worm</name>
    <dbReference type="NCBI Taxonomy" id="42156"/>
    <lineage>
        <taxon>Eukaryota</taxon>
        <taxon>Metazoa</taxon>
        <taxon>Ecdysozoa</taxon>
        <taxon>Nematoda</taxon>
        <taxon>Chromadorea</taxon>
        <taxon>Rhabditida</taxon>
        <taxon>Spirurina</taxon>
        <taxon>Spiruromorpha</taxon>
        <taxon>Filarioidea</taxon>
        <taxon>Onchocercidae</taxon>
        <taxon>Litomosoides</taxon>
    </lineage>
</organism>
<dbReference type="EMBL" id="UYRX01000048">
    <property type="protein sequence ID" value="VDK71335.1"/>
    <property type="molecule type" value="Genomic_DNA"/>
</dbReference>
<gene>
    <name evidence="7" type="ORF">NLS_LOCUS1408</name>
</gene>
<dbReference type="Pfam" id="PF00887">
    <property type="entry name" value="ACBP"/>
    <property type="match status" value="1"/>
</dbReference>
<feature type="chain" id="PRO_5018249240" description="ACB domain-containing protein" evidence="5">
    <location>
        <begin position="36"/>
        <end position="1015"/>
    </location>
</feature>
<dbReference type="Gene3D" id="3.90.226.10">
    <property type="entry name" value="2-enoyl-CoA Hydratase, Chain A, domain 1"/>
    <property type="match status" value="1"/>
</dbReference>
<evidence type="ECO:0000313" key="7">
    <source>
        <dbReference type="EMBL" id="VDK71335.1"/>
    </source>
</evidence>
<comment type="subcellular location">
    <subcellularLocation>
        <location evidence="1">Peroxisome</location>
    </subcellularLocation>
</comment>
<dbReference type="Proteomes" id="UP000277928">
    <property type="component" value="Unassembled WGS sequence"/>
</dbReference>
<dbReference type="InterPro" id="IPR014352">
    <property type="entry name" value="FERM/acyl-CoA-bd_prot_sf"/>
</dbReference>
<dbReference type="PANTHER" id="PTHR43684:SF1">
    <property type="entry name" value="ENOYL-COA DELTA ISOMERASE 2"/>
    <property type="match status" value="1"/>
</dbReference>
<dbReference type="SUPFAM" id="SSF47027">
    <property type="entry name" value="Acyl-CoA binding protein"/>
    <property type="match status" value="1"/>
</dbReference>
<evidence type="ECO:0000256" key="5">
    <source>
        <dbReference type="SAM" id="SignalP"/>
    </source>
</evidence>
<dbReference type="CDD" id="cd21747">
    <property type="entry name" value="Rad21_Rec8_M"/>
    <property type="match status" value="1"/>
</dbReference>
<reference evidence="7 8" key="1">
    <citation type="submission" date="2018-08" db="EMBL/GenBank/DDBJ databases">
        <authorList>
            <person name="Laetsch R D."/>
            <person name="Stevens L."/>
            <person name="Kumar S."/>
            <person name="Blaxter L. M."/>
        </authorList>
    </citation>
    <scope>NUCLEOTIDE SEQUENCE [LARGE SCALE GENOMIC DNA]</scope>
</reference>
<dbReference type="InterPro" id="IPR001753">
    <property type="entry name" value="Enoyl-CoA_hydra/iso"/>
</dbReference>
<evidence type="ECO:0000256" key="1">
    <source>
        <dbReference type="ARBA" id="ARBA00004275"/>
    </source>
</evidence>
<keyword evidence="2" id="KW-0576">Peroxisome</keyword>
<name>A0A3P6SU37_LITSI</name>
<dbReference type="PROSITE" id="PS51228">
    <property type="entry name" value="ACB_2"/>
    <property type="match status" value="1"/>
</dbReference>
<accession>A0A3P6SU37</accession>
<evidence type="ECO:0000259" key="6">
    <source>
        <dbReference type="PROSITE" id="PS51228"/>
    </source>
</evidence>
<feature type="signal peptide" evidence="5">
    <location>
        <begin position="1"/>
        <end position="35"/>
    </location>
</feature>
<dbReference type="AlphaFoldDB" id="A0A3P6SU37"/>
<keyword evidence="8" id="KW-1185">Reference proteome</keyword>
<dbReference type="PANTHER" id="PTHR43684">
    <property type="match status" value="1"/>
</dbReference>
<dbReference type="InterPro" id="IPR035984">
    <property type="entry name" value="Acyl-CoA-binding_sf"/>
</dbReference>
<dbReference type="GO" id="GO:0005777">
    <property type="term" value="C:peroxisome"/>
    <property type="evidence" value="ECO:0007669"/>
    <property type="project" value="UniProtKB-SubCell"/>
</dbReference>
<proteinExistence type="predicted"/>
<feature type="compositionally biased region" description="Polar residues" evidence="4">
    <location>
        <begin position="440"/>
        <end position="458"/>
    </location>
</feature>
<dbReference type="SUPFAM" id="SSF52096">
    <property type="entry name" value="ClpP/crotonase"/>
    <property type="match status" value="1"/>
</dbReference>
<evidence type="ECO:0000256" key="3">
    <source>
        <dbReference type="ARBA" id="ARBA00023235"/>
    </source>
</evidence>
<dbReference type="InterPro" id="IPR029045">
    <property type="entry name" value="ClpP/crotonase-like_dom_sf"/>
</dbReference>
<dbReference type="GO" id="GO:0004165">
    <property type="term" value="F:delta(3)-delta(2)-enoyl-CoA isomerase activity"/>
    <property type="evidence" value="ECO:0007669"/>
    <property type="project" value="UniProtKB-ARBA"/>
</dbReference>
<evidence type="ECO:0000313" key="8">
    <source>
        <dbReference type="Proteomes" id="UP000277928"/>
    </source>
</evidence>
<feature type="region of interest" description="Disordered" evidence="4">
    <location>
        <begin position="439"/>
        <end position="462"/>
    </location>
</feature>